<keyword evidence="1" id="KW-0812">Transmembrane</keyword>
<evidence type="ECO:0000256" key="1">
    <source>
        <dbReference type="SAM" id="Phobius"/>
    </source>
</evidence>
<feature type="transmembrane region" description="Helical" evidence="1">
    <location>
        <begin position="59"/>
        <end position="80"/>
    </location>
</feature>
<protein>
    <submittedName>
        <fullName evidence="2">Uncharacterized protein</fullName>
    </submittedName>
</protein>
<dbReference type="AlphaFoldDB" id="A0A6C0IUQ4"/>
<organism evidence="2">
    <name type="scientific">viral metagenome</name>
    <dbReference type="NCBI Taxonomy" id="1070528"/>
    <lineage>
        <taxon>unclassified sequences</taxon>
        <taxon>metagenomes</taxon>
        <taxon>organismal metagenomes</taxon>
    </lineage>
</organism>
<dbReference type="EMBL" id="MN740271">
    <property type="protein sequence ID" value="QHT96958.1"/>
    <property type="molecule type" value="Genomic_DNA"/>
</dbReference>
<keyword evidence="1" id="KW-0472">Membrane</keyword>
<keyword evidence="1" id="KW-1133">Transmembrane helix</keyword>
<evidence type="ECO:0000313" key="2">
    <source>
        <dbReference type="EMBL" id="QHT96958.1"/>
    </source>
</evidence>
<name>A0A6C0IUQ4_9ZZZZ</name>
<sequence length="123" mass="14045">MTSLYFTNVIRGGLAVPSMAGPWYQRVQSTLQTLLVLHNRMYNAIPFIMARCENDYLKTLFITLLIQIALCIGVVLYAVVGAVSYTNKFFYDLNTGTLLTFDDDIQVEYSDKESTNEEEEDHE</sequence>
<accession>A0A6C0IUQ4</accession>
<proteinExistence type="predicted"/>
<reference evidence="2" key="1">
    <citation type="journal article" date="2020" name="Nature">
        <title>Giant virus diversity and host interactions through global metagenomics.</title>
        <authorList>
            <person name="Schulz F."/>
            <person name="Roux S."/>
            <person name="Paez-Espino D."/>
            <person name="Jungbluth S."/>
            <person name="Walsh D.A."/>
            <person name="Denef V.J."/>
            <person name="McMahon K.D."/>
            <person name="Konstantinidis K.T."/>
            <person name="Eloe-Fadrosh E.A."/>
            <person name="Kyrpides N.C."/>
            <person name="Woyke T."/>
        </authorList>
    </citation>
    <scope>NUCLEOTIDE SEQUENCE</scope>
    <source>
        <strain evidence="2">GVMAG-M-3300024510-1</strain>
    </source>
</reference>